<dbReference type="Gene3D" id="3.40.50.620">
    <property type="entry name" value="HUPs"/>
    <property type="match status" value="1"/>
</dbReference>
<comment type="caution">
    <text evidence="3">The sequence shown here is derived from an EMBL/GenBank/DDBJ whole genome shotgun (WGS) entry which is preliminary data.</text>
</comment>
<dbReference type="Pfam" id="PF00582">
    <property type="entry name" value="Usp"/>
    <property type="match status" value="1"/>
</dbReference>
<dbReference type="Proteomes" id="UP000675284">
    <property type="component" value="Unassembled WGS sequence"/>
</dbReference>
<evidence type="ECO:0000256" key="1">
    <source>
        <dbReference type="ARBA" id="ARBA00008791"/>
    </source>
</evidence>
<feature type="domain" description="UspA" evidence="2">
    <location>
        <begin position="1"/>
        <end position="138"/>
    </location>
</feature>
<name>A0A941DYS2_9BACI</name>
<dbReference type="RefSeq" id="WP_166530956.1">
    <property type="nucleotide sequence ID" value="NZ_JAGSOT010000086.1"/>
</dbReference>
<dbReference type="EMBL" id="JAGSOT010000086">
    <property type="protein sequence ID" value="MBR7798082.1"/>
    <property type="molecule type" value="Genomic_DNA"/>
</dbReference>
<evidence type="ECO:0000313" key="4">
    <source>
        <dbReference type="Proteomes" id="UP000675284"/>
    </source>
</evidence>
<gene>
    <name evidence="3" type="ORF">KCX74_18845</name>
</gene>
<dbReference type="InterPro" id="IPR014729">
    <property type="entry name" value="Rossmann-like_a/b/a_fold"/>
</dbReference>
<sequence>MFKRILLAVDGSEHSIRSARYAIELANKFEGTTDIIYVVDGKTAKEDVLHSTNKLEIEKKREEKLKPILDMLDKSGMDYNTNVLHGDPGPEIVEFANEKSYDCVVIGSRGLNDLQSFILGSVSHKVAKRVNCPVLIVK</sequence>
<dbReference type="AlphaFoldDB" id="A0A941DYS2"/>
<proteinExistence type="inferred from homology"/>
<accession>A0A941DYS2</accession>
<dbReference type="PRINTS" id="PR01438">
    <property type="entry name" value="UNVRSLSTRESS"/>
</dbReference>
<evidence type="ECO:0000313" key="3">
    <source>
        <dbReference type="EMBL" id="MBR7798082.1"/>
    </source>
</evidence>
<protein>
    <submittedName>
        <fullName evidence="3">Universal stress protein</fullName>
    </submittedName>
</protein>
<dbReference type="PANTHER" id="PTHR46268:SF6">
    <property type="entry name" value="UNIVERSAL STRESS PROTEIN UP12"/>
    <property type="match status" value="1"/>
</dbReference>
<evidence type="ECO:0000259" key="2">
    <source>
        <dbReference type="Pfam" id="PF00582"/>
    </source>
</evidence>
<reference evidence="3" key="1">
    <citation type="submission" date="2021-04" db="EMBL/GenBank/DDBJ databases">
        <title>Isolation and polyphasic classification of algal microorganism.</title>
        <authorList>
            <person name="Wang S."/>
        </authorList>
    </citation>
    <scope>NUCLEOTIDE SEQUENCE</scope>
    <source>
        <strain evidence="3">720a</strain>
    </source>
</reference>
<keyword evidence="4" id="KW-1185">Reference proteome</keyword>
<comment type="similarity">
    <text evidence="1">Belongs to the universal stress protein A family.</text>
</comment>
<organism evidence="3 4">
    <name type="scientific">Virgibacillus salarius</name>
    <dbReference type="NCBI Taxonomy" id="447199"/>
    <lineage>
        <taxon>Bacteria</taxon>
        <taxon>Bacillati</taxon>
        <taxon>Bacillota</taxon>
        <taxon>Bacilli</taxon>
        <taxon>Bacillales</taxon>
        <taxon>Bacillaceae</taxon>
        <taxon>Virgibacillus</taxon>
    </lineage>
</organism>
<dbReference type="InterPro" id="IPR006015">
    <property type="entry name" value="Universal_stress_UspA"/>
</dbReference>
<dbReference type="InterPro" id="IPR006016">
    <property type="entry name" value="UspA"/>
</dbReference>
<dbReference type="SUPFAM" id="SSF52402">
    <property type="entry name" value="Adenine nucleotide alpha hydrolases-like"/>
    <property type="match status" value="1"/>
</dbReference>
<dbReference type="PANTHER" id="PTHR46268">
    <property type="entry name" value="STRESS RESPONSE PROTEIN NHAX"/>
    <property type="match status" value="1"/>
</dbReference>
<dbReference type="CDD" id="cd00293">
    <property type="entry name" value="USP-like"/>
    <property type="match status" value="1"/>
</dbReference>